<evidence type="ECO:0008006" key="3">
    <source>
        <dbReference type="Google" id="ProtNLM"/>
    </source>
</evidence>
<keyword evidence="2" id="KW-1185">Reference proteome</keyword>
<gene>
    <name evidence="1" type="ORF">R3P38DRAFT_2812263</name>
</gene>
<dbReference type="Gene3D" id="3.80.10.10">
    <property type="entry name" value="Ribonuclease Inhibitor"/>
    <property type="match status" value="1"/>
</dbReference>
<dbReference type="InterPro" id="IPR032675">
    <property type="entry name" value="LRR_dom_sf"/>
</dbReference>
<comment type="caution">
    <text evidence="1">The sequence shown here is derived from an EMBL/GenBank/DDBJ whole genome shotgun (WGS) entry which is preliminary data.</text>
</comment>
<organism evidence="1 2">
    <name type="scientific">Favolaschia claudopus</name>
    <dbReference type="NCBI Taxonomy" id="2862362"/>
    <lineage>
        <taxon>Eukaryota</taxon>
        <taxon>Fungi</taxon>
        <taxon>Dikarya</taxon>
        <taxon>Basidiomycota</taxon>
        <taxon>Agaricomycotina</taxon>
        <taxon>Agaricomycetes</taxon>
        <taxon>Agaricomycetidae</taxon>
        <taxon>Agaricales</taxon>
        <taxon>Marasmiineae</taxon>
        <taxon>Mycenaceae</taxon>
        <taxon>Favolaschia</taxon>
    </lineage>
</organism>
<name>A0AAV9Z752_9AGAR</name>
<proteinExistence type="predicted"/>
<sequence>MSVFSSLFVPETSTVPVSSAPNGGNLRGGYRRALPLFTLPKRGINSLPLELLSKILLLVPDRFEDVPNTWRFSCVLLGFVCMAWMEIVEHDPHFFCCLYIDMNISLSVLARCRERSGTTPLHITIIFPVPDSDTVSSTRAWRSFNFRQQRMLDVSLSSSGAGHRQPQFAQACFHALLNDVGRSSGTVVGLYCRLHGSLGISVLRAIRRCPPRLSQMHIRYQGILWSNLLFMATLTRLTIDSFFDINPTLDFIYGMLDAAPRLQFLRLRLLTVADLEDSDKVAPSLAYLTEIEVAADSESGSCLLSLLGLPSLRVLRFKVEDEEDCAIDGLLGHCWKIGPQISRLGLQVSLPSVQLFLDCFAVFPNVETFDARGANIGFGVYLHTVVSHWAGRWPCLREVFLDDYLEDDILLALLRGLAGTAGSLGRITVISPREKDVYGNFGVPLANFITSAGLLDDVPYCT</sequence>
<reference evidence="1 2" key="1">
    <citation type="journal article" date="2024" name="J Genomics">
        <title>Draft genome sequencing and assembly of Favolaschia claudopus CIRM-BRFM 2984 isolated from oak limbs.</title>
        <authorList>
            <person name="Navarro D."/>
            <person name="Drula E."/>
            <person name="Chaduli D."/>
            <person name="Cazenave R."/>
            <person name="Ahrendt S."/>
            <person name="Wang J."/>
            <person name="Lipzen A."/>
            <person name="Daum C."/>
            <person name="Barry K."/>
            <person name="Grigoriev I.V."/>
            <person name="Favel A."/>
            <person name="Rosso M.N."/>
            <person name="Martin F."/>
        </authorList>
    </citation>
    <scope>NUCLEOTIDE SEQUENCE [LARGE SCALE GENOMIC DNA]</scope>
    <source>
        <strain evidence="1 2">CIRM-BRFM 2984</strain>
    </source>
</reference>
<accession>A0AAV9Z752</accession>
<dbReference type="Proteomes" id="UP001362999">
    <property type="component" value="Unassembled WGS sequence"/>
</dbReference>
<dbReference type="AlphaFoldDB" id="A0AAV9Z752"/>
<protein>
    <recommendedName>
        <fullName evidence="3">F-box domain-containing protein</fullName>
    </recommendedName>
</protein>
<evidence type="ECO:0000313" key="2">
    <source>
        <dbReference type="Proteomes" id="UP001362999"/>
    </source>
</evidence>
<evidence type="ECO:0000313" key="1">
    <source>
        <dbReference type="EMBL" id="KAK6974077.1"/>
    </source>
</evidence>
<dbReference type="EMBL" id="JAWWNJ010000188">
    <property type="protein sequence ID" value="KAK6974077.1"/>
    <property type="molecule type" value="Genomic_DNA"/>
</dbReference>